<protein>
    <submittedName>
        <fullName evidence="1">Uncharacterized protein</fullName>
    </submittedName>
</protein>
<sequence length="29" mass="3433">MLAALGQTSKLFDTHLHNILPQWQKEKRK</sequence>
<evidence type="ECO:0000313" key="1">
    <source>
        <dbReference type="EMBL" id="DAF62182.1"/>
    </source>
</evidence>
<dbReference type="EMBL" id="BK032822">
    <property type="protein sequence ID" value="DAF62182.1"/>
    <property type="molecule type" value="Genomic_DNA"/>
</dbReference>
<accession>A0A8S5TFZ3</accession>
<proteinExistence type="predicted"/>
<name>A0A8S5TFZ3_9CAUD</name>
<reference evidence="1" key="1">
    <citation type="journal article" date="2021" name="Proc. Natl. Acad. Sci. U.S.A.">
        <title>A Catalog of Tens of Thousands of Viruses from Human Metagenomes Reveals Hidden Associations with Chronic Diseases.</title>
        <authorList>
            <person name="Tisza M.J."/>
            <person name="Buck C.B."/>
        </authorList>
    </citation>
    <scope>NUCLEOTIDE SEQUENCE</scope>
    <source>
        <strain evidence="1">Ctt8G1</strain>
    </source>
</reference>
<organism evidence="1">
    <name type="scientific">Myoviridae sp. ctt8G1</name>
    <dbReference type="NCBI Taxonomy" id="2827713"/>
    <lineage>
        <taxon>Viruses</taxon>
        <taxon>Duplodnaviria</taxon>
        <taxon>Heunggongvirae</taxon>
        <taxon>Uroviricota</taxon>
        <taxon>Caudoviricetes</taxon>
    </lineage>
</organism>